<evidence type="ECO:0000313" key="7">
    <source>
        <dbReference type="EMBL" id="SVB81871.1"/>
    </source>
</evidence>
<comment type="subcellular location">
    <subcellularLocation>
        <location evidence="1">Cell membrane</location>
        <topology evidence="1">Multi-pass membrane protein</topology>
    </subcellularLocation>
</comment>
<reference evidence="7" key="1">
    <citation type="submission" date="2018-05" db="EMBL/GenBank/DDBJ databases">
        <authorList>
            <person name="Lanie J.A."/>
            <person name="Ng W.-L."/>
            <person name="Kazmierczak K.M."/>
            <person name="Andrzejewski T.M."/>
            <person name="Davidsen T.M."/>
            <person name="Wayne K.J."/>
            <person name="Tettelin H."/>
            <person name="Glass J.I."/>
            <person name="Rusch D."/>
            <person name="Podicherti R."/>
            <person name="Tsui H.-C.T."/>
            <person name="Winkler M.E."/>
        </authorList>
    </citation>
    <scope>NUCLEOTIDE SEQUENCE</scope>
</reference>
<dbReference type="PANTHER" id="PTHR34040:SF2">
    <property type="entry name" value="FLAGELLAR BIOSYNTHETIC PROTEIN FLIQ"/>
    <property type="match status" value="1"/>
</dbReference>
<dbReference type="GO" id="GO:0005886">
    <property type="term" value="C:plasma membrane"/>
    <property type="evidence" value="ECO:0007669"/>
    <property type="project" value="UniProtKB-SubCell"/>
</dbReference>
<evidence type="ECO:0000256" key="1">
    <source>
        <dbReference type="ARBA" id="ARBA00004651"/>
    </source>
</evidence>
<evidence type="ECO:0000256" key="2">
    <source>
        <dbReference type="ARBA" id="ARBA00022475"/>
    </source>
</evidence>
<dbReference type="PRINTS" id="PR00952">
    <property type="entry name" value="TYPE3IMQPROT"/>
</dbReference>
<keyword evidence="4 6" id="KW-1133">Transmembrane helix</keyword>
<evidence type="ECO:0008006" key="8">
    <source>
        <dbReference type="Google" id="ProtNLM"/>
    </source>
</evidence>
<protein>
    <recommendedName>
        <fullName evidence="8">Flagellar biosynthetic protein FliQ</fullName>
    </recommendedName>
</protein>
<proteinExistence type="predicted"/>
<evidence type="ECO:0000256" key="3">
    <source>
        <dbReference type="ARBA" id="ARBA00022692"/>
    </source>
</evidence>
<accession>A0A382H618</accession>
<dbReference type="PANTHER" id="PTHR34040">
    <property type="entry name" value="FLAGELLAR BIOSYNTHETIC PROTEIN FLIQ"/>
    <property type="match status" value="1"/>
</dbReference>
<organism evidence="7">
    <name type="scientific">marine metagenome</name>
    <dbReference type="NCBI Taxonomy" id="408172"/>
    <lineage>
        <taxon>unclassified sequences</taxon>
        <taxon>metagenomes</taxon>
        <taxon>ecological metagenomes</taxon>
    </lineage>
</organism>
<dbReference type="EMBL" id="UINC01058977">
    <property type="protein sequence ID" value="SVB81871.1"/>
    <property type="molecule type" value="Genomic_DNA"/>
</dbReference>
<keyword evidence="2" id="KW-1003">Cell membrane</keyword>
<gene>
    <name evidence="7" type="ORF">METZ01_LOCUS234725</name>
</gene>
<dbReference type="GO" id="GO:0009306">
    <property type="term" value="P:protein secretion"/>
    <property type="evidence" value="ECO:0007669"/>
    <property type="project" value="InterPro"/>
</dbReference>
<name>A0A382H618_9ZZZZ</name>
<evidence type="ECO:0000256" key="5">
    <source>
        <dbReference type="ARBA" id="ARBA00023136"/>
    </source>
</evidence>
<keyword evidence="5 6" id="KW-0472">Membrane</keyword>
<evidence type="ECO:0000256" key="6">
    <source>
        <dbReference type="SAM" id="Phobius"/>
    </source>
</evidence>
<dbReference type="InterPro" id="IPR002191">
    <property type="entry name" value="Bac_export_3"/>
</dbReference>
<dbReference type="AlphaFoldDB" id="A0A382H618"/>
<sequence>MITVLYIAAPLLGTTLLVGLAVGIFQAVTSIHEMTLTFIPKMAIVGIMLLILTPWFLDVLVRFTQEVFYQIPFISQ</sequence>
<feature type="transmembrane region" description="Helical" evidence="6">
    <location>
        <begin position="6"/>
        <end position="26"/>
    </location>
</feature>
<dbReference type="PIRSF" id="PIRSF004669">
    <property type="entry name" value="FliQ"/>
    <property type="match status" value="1"/>
</dbReference>
<feature type="transmembrane region" description="Helical" evidence="6">
    <location>
        <begin position="38"/>
        <end position="57"/>
    </location>
</feature>
<dbReference type="Pfam" id="PF01313">
    <property type="entry name" value="Bac_export_3"/>
    <property type="match status" value="1"/>
</dbReference>
<evidence type="ECO:0000256" key="4">
    <source>
        <dbReference type="ARBA" id="ARBA00022989"/>
    </source>
</evidence>
<keyword evidence="3 6" id="KW-0812">Transmembrane</keyword>